<name>W4L2R6_9BACT</name>
<protein>
    <recommendedName>
        <fullName evidence="3">Luciferase-like domain-containing protein</fullName>
    </recommendedName>
</protein>
<dbReference type="InterPro" id="IPR036661">
    <property type="entry name" value="Luciferase-like_sf"/>
</dbReference>
<dbReference type="AlphaFoldDB" id="W4L2R6"/>
<dbReference type="GO" id="GO:0016705">
    <property type="term" value="F:oxidoreductase activity, acting on paired donors, with incorporation or reduction of molecular oxygen"/>
    <property type="evidence" value="ECO:0007669"/>
    <property type="project" value="InterPro"/>
</dbReference>
<evidence type="ECO:0000256" key="2">
    <source>
        <dbReference type="ARBA" id="ARBA00023033"/>
    </source>
</evidence>
<evidence type="ECO:0000313" key="4">
    <source>
        <dbReference type="EMBL" id="ETW91960.1"/>
    </source>
</evidence>
<sequence length="182" mass="20352">ELADQLGIEYVWEVEHHFLEEYSHSSAPEVFLAACSQRTKQIRLGHGIILTAPHYNHPARTAERVAMLDLVSNGRAEFGSGESGSMAEMGGYHIDPPLKRPMWREGLEIALRCMTETPFTGYEGTYVSMPPRNVVPKPVQKPHPPLWVACSRRETILLAAQAGIGALTFAFIDPEEARTWVR</sequence>
<organism evidence="4 5">
    <name type="scientific">Candidatus Entotheonella gemina</name>
    <dbReference type="NCBI Taxonomy" id="1429439"/>
    <lineage>
        <taxon>Bacteria</taxon>
        <taxon>Pseudomonadati</taxon>
        <taxon>Nitrospinota/Tectimicrobiota group</taxon>
        <taxon>Candidatus Tectimicrobiota</taxon>
        <taxon>Candidatus Entotheonellia</taxon>
        <taxon>Candidatus Entotheonellales</taxon>
        <taxon>Candidatus Entotheonellaceae</taxon>
        <taxon>Candidatus Entotheonella</taxon>
    </lineage>
</organism>
<dbReference type="Proteomes" id="UP000019140">
    <property type="component" value="Unassembled WGS sequence"/>
</dbReference>
<feature type="non-terminal residue" evidence="4">
    <location>
        <position position="182"/>
    </location>
</feature>
<reference evidence="4 5" key="1">
    <citation type="journal article" date="2014" name="Nature">
        <title>An environmental bacterial taxon with a large and distinct metabolic repertoire.</title>
        <authorList>
            <person name="Wilson M.C."/>
            <person name="Mori T."/>
            <person name="Ruckert C."/>
            <person name="Uria A.R."/>
            <person name="Helf M.J."/>
            <person name="Takada K."/>
            <person name="Gernert C."/>
            <person name="Steffens U.A."/>
            <person name="Heycke N."/>
            <person name="Schmitt S."/>
            <person name="Rinke C."/>
            <person name="Helfrich E.J."/>
            <person name="Brachmann A.O."/>
            <person name="Gurgui C."/>
            <person name="Wakimoto T."/>
            <person name="Kracht M."/>
            <person name="Crusemann M."/>
            <person name="Hentschel U."/>
            <person name="Abe I."/>
            <person name="Matsunaga S."/>
            <person name="Kalinowski J."/>
            <person name="Takeyama H."/>
            <person name="Piel J."/>
        </authorList>
    </citation>
    <scope>NUCLEOTIDE SEQUENCE [LARGE SCALE GENOMIC DNA]</scope>
    <source>
        <strain evidence="5">TSY2</strain>
    </source>
</reference>
<comment type="caution">
    <text evidence="4">The sequence shown here is derived from an EMBL/GenBank/DDBJ whole genome shotgun (WGS) entry which is preliminary data.</text>
</comment>
<keyword evidence="5" id="KW-1185">Reference proteome</keyword>
<keyword evidence="2" id="KW-0503">Monooxygenase</keyword>
<proteinExistence type="predicted"/>
<dbReference type="PANTHER" id="PTHR30137:SF8">
    <property type="entry name" value="BLR5498 PROTEIN"/>
    <property type="match status" value="1"/>
</dbReference>
<evidence type="ECO:0000259" key="3">
    <source>
        <dbReference type="Pfam" id="PF00296"/>
    </source>
</evidence>
<dbReference type="GO" id="GO:0005829">
    <property type="term" value="C:cytosol"/>
    <property type="evidence" value="ECO:0007669"/>
    <property type="project" value="TreeGrafter"/>
</dbReference>
<dbReference type="Gene3D" id="3.20.20.30">
    <property type="entry name" value="Luciferase-like domain"/>
    <property type="match status" value="1"/>
</dbReference>
<dbReference type="InterPro" id="IPR050766">
    <property type="entry name" value="Bact_Lucif_Oxidored"/>
</dbReference>
<gene>
    <name evidence="4" type="ORF">ETSY2_55165</name>
</gene>
<feature type="domain" description="Luciferase-like" evidence="3">
    <location>
        <begin position="2"/>
        <end position="181"/>
    </location>
</feature>
<keyword evidence="1" id="KW-0560">Oxidoreductase</keyword>
<feature type="non-terminal residue" evidence="4">
    <location>
        <position position="1"/>
    </location>
</feature>
<dbReference type="PANTHER" id="PTHR30137">
    <property type="entry name" value="LUCIFERASE-LIKE MONOOXYGENASE"/>
    <property type="match status" value="1"/>
</dbReference>
<dbReference type="GO" id="GO:0004497">
    <property type="term" value="F:monooxygenase activity"/>
    <property type="evidence" value="ECO:0007669"/>
    <property type="project" value="UniProtKB-KW"/>
</dbReference>
<accession>W4L2R6</accession>
<dbReference type="Pfam" id="PF00296">
    <property type="entry name" value="Bac_luciferase"/>
    <property type="match status" value="1"/>
</dbReference>
<dbReference type="EMBL" id="AZHX01003210">
    <property type="protein sequence ID" value="ETW91960.1"/>
    <property type="molecule type" value="Genomic_DNA"/>
</dbReference>
<dbReference type="InterPro" id="IPR011251">
    <property type="entry name" value="Luciferase-like_dom"/>
</dbReference>
<evidence type="ECO:0000256" key="1">
    <source>
        <dbReference type="ARBA" id="ARBA00023002"/>
    </source>
</evidence>
<dbReference type="SUPFAM" id="SSF51679">
    <property type="entry name" value="Bacterial luciferase-like"/>
    <property type="match status" value="1"/>
</dbReference>
<evidence type="ECO:0000313" key="5">
    <source>
        <dbReference type="Proteomes" id="UP000019140"/>
    </source>
</evidence>